<keyword evidence="8 18" id="KW-0378">Hydrolase</keyword>
<evidence type="ECO:0000256" key="2">
    <source>
        <dbReference type="ARBA" id="ARBA00004236"/>
    </source>
</evidence>
<dbReference type="InterPro" id="IPR017790">
    <property type="entry name" value="Penicillin-binding_protein_2"/>
</dbReference>
<keyword evidence="5" id="KW-0997">Cell inner membrane</keyword>
<dbReference type="GO" id="GO:0009002">
    <property type="term" value="F:serine-type D-Ala-D-Ala carboxypeptidase activity"/>
    <property type="evidence" value="ECO:0007669"/>
    <property type="project" value="UniProtKB-EC"/>
</dbReference>
<dbReference type="InterPro" id="IPR012338">
    <property type="entry name" value="Beta-lactam/transpept-like"/>
</dbReference>
<dbReference type="PANTHER" id="PTHR30627:SF2">
    <property type="entry name" value="PEPTIDOGLYCAN D,D-TRANSPEPTIDASE MRDA"/>
    <property type="match status" value="1"/>
</dbReference>
<evidence type="ECO:0000259" key="17">
    <source>
        <dbReference type="Pfam" id="PF03717"/>
    </source>
</evidence>
<protein>
    <submittedName>
        <fullName evidence="18">Penicillin-binding protein 2</fullName>
        <ecNumber evidence="18">3.4.16.4</ecNumber>
    </submittedName>
</protein>
<dbReference type="EC" id="3.4.16.4" evidence="18"/>
<evidence type="ECO:0000256" key="7">
    <source>
        <dbReference type="ARBA" id="ARBA00022692"/>
    </source>
</evidence>
<evidence type="ECO:0000256" key="9">
    <source>
        <dbReference type="ARBA" id="ARBA00022960"/>
    </source>
</evidence>
<organism evidence="18 19">
    <name type="scientific">Megasphaera intestinihominis</name>
    <dbReference type="NCBI Taxonomy" id="3133159"/>
    <lineage>
        <taxon>Bacteria</taxon>
        <taxon>Bacillati</taxon>
        <taxon>Bacillota</taxon>
        <taxon>Negativicutes</taxon>
        <taxon>Veillonellales</taxon>
        <taxon>Veillonellaceae</taxon>
        <taxon>Megasphaera</taxon>
    </lineage>
</organism>
<dbReference type="PANTHER" id="PTHR30627">
    <property type="entry name" value="PEPTIDOGLYCAN D,D-TRANSPEPTIDASE"/>
    <property type="match status" value="1"/>
</dbReference>
<dbReference type="InterPro" id="IPR050515">
    <property type="entry name" value="Beta-lactam/transpept"/>
</dbReference>
<evidence type="ECO:0000256" key="8">
    <source>
        <dbReference type="ARBA" id="ARBA00022801"/>
    </source>
</evidence>
<evidence type="ECO:0000259" key="16">
    <source>
        <dbReference type="Pfam" id="PF00905"/>
    </source>
</evidence>
<feature type="domain" description="Penicillin-binding protein transpeptidase" evidence="16">
    <location>
        <begin position="269"/>
        <end position="587"/>
    </location>
</feature>
<dbReference type="RefSeq" id="WP_292261193.1">
    <property type="nucleotide sequence ID" value="NZ_JBBMEU010000018.1"/>
</dbReference>
<dbReference type="SUPFAM" id="SSF56519">
    <property type="entry name" value="Penicillin binding protein dimerisation domain"/>
    <property type="match status" value="1"/>
</dbReference>
<dbReference type="Proteomes" id="UP001433088">
    <property type="component" value="Unassembled WGS sequence"/>
</dbReference>
<dbReference type="SUPFAM" id="SSF56601">
    <property type="entry name" value="beta-lactamase/transpeptidase-like"/>
    <property type="match status" value="1"/>
</dbReference>
<keyword evidence="9" id="KW-0133">Cell shape</keyword>
<comment type="subcellular location">
    <subcellularLocation>
        <location evidence="2">Cell membrane</location>
    </subcellularLocation>
    <subcellularLocation>
        <location evidence="1">Membrane</location>
        <topology evidence="1">Single-pass membrane protein</topology>
    </subcellularLocation>
</comment>
<proteinExistence type="inferred from homology"/>
<evidence type="ECO:0000313" key="19">
    <source>
        <dbReference type="Proteomes" id="UP001433088"/>
    </source>
</evidence>
<gene>
    <name evidence="18" type="primary">mrdA</name>
    <name evidence="18" type="ORF">WMO23_04410</name>
</gene>
<dbReference type="NCBIfam" id="TIGR03423">
    <property type="entry name" value="pbp2_mrdA"/>
    <property type="match status" value="1"/>
</dbReference>
<sequence>MLEALLKKKNQDGRFRYLYWIVIAIFVILISRLVYLQLFAGEYYYTLAEGNRLRAIPIAAMRGIMYDRNGQILVGSRPSFMVTYVPPKDGMSDEELQKLAGILNMPEDKLREKVQKVKSSYVPTVLANDLTQDIVTKIEEQRNDLPGVSVDVQPIRYYPYKMMAAQVFGYVGQIDEEDAKRLEGVEGVSNITQIGRAGLEAYYDDLLRGKDGGRQVEVDAAGSPVKEMERKDPVAGHNMHLTIDLYLQQATERAMDRQIANGIGTHGIAAVAIDPNTGAVLAMASRPAYDPNWFTRGITEKEWSLINDNPNHPMENRVIAGEYPPGSTFKLITGSAALELKKVTPDEMIFDSGRHWLVDMRNAGGEALGWINFVEALAKSDNVYFYEMGRRVGIDELAKYARMFGMGKKTGIALRGEAPGLVASAEYKKKNFHDEWYLGDTFNSAIGQGFQLVTPLQAAMIVSEVANGGIQYRPFIVSRIDNLDGTPYKIFAPEQVGTLSVSKSTLDLVREGMRNVAEESGTAGSLFAGFPIQVAGKTGTAENFGGTDHGWFVAYAPYEHPRIVIAVLTEQGGFGSLSSGPIVRSMLEAYFHVGEYAEGAPKDKDKDGKEKDNKANKNAQDGKDSSHRDGAESDR</sequence>
<evidence type="ECO:0000256" key="3">
    <source>
        <dbReference type="ARBA" id="ARBA00007171"/>
    </source>
</evidence>
<dbReference type="Pfam" id="PF00905">
    <property type="entry name" value="Transpeptidase"/>
    <property type="match status" value="1"/>
</dbReference>
<dbReference type="InterPro" id="IPR005311">
    <property type="entry name" value="PBP_dimer"/>
</dbReference>
<feature type="transmembrane region" description="Helical" evidence="15">
    <location>
        <begin position="17"/>
        <end position="35"/>
    </location>
</feature>
<comment type="similarity">
    <text evidence="3">Belongs to the transpeptidase family.</text>
</comment>
<dbReference type="InterPro" id="IPR036138">
    <property type="entry name" value="PBP_dimer_sf"/>
</dbReference>
<evidence type="ECO:0000256" key="10">
    <source>
        <dbReference type="ARBA" id="ARBA00022984"/>
    </source>
</evidence>
<keyword evidence="11 15" id="KW-1133">Transmembrane helix</keyword>
<evidence type="ECO:0000256" key="13">
    <source>
        <dbReference type="ARBA" id="ARBA00023316"/>
    </source>
</evidence>
<evidence type="ECO:0000256" key="5">
    <source>
        <dbReference type="ARBA" id="ARBA00022519"/>
    </source>
</evidence>
<evidence type="ECO:0000256" key="11">
    <source>
        <dbReference type="ARBA" id="ARBA00022989"/>
    </source>
</evidence>
<keyword evidence="12 15" id="KW-0472">Membrane</keyword>
<keyword evidence="18" id="KW-0121">Carboxypeptidase</keyword>
<keyword evidence="10" id="KW-0573">Peptidoglycan synthesis</keyword>
<reference evidence="18 19" key="1">
    <citation type="submission" date="2024-03" db="EMBL/GenBank/DDBJ databases">
        <title>Human intestinal bacterial collection.</title>
        <authorList>
            <person name="Pauvert C."/>
            <person name="Hitch T.C.A."/>
            <person name="Clavel T."/>
        </authorList>
    </citation>
    <scope>NUCLEOTIDE SEQUENCE [LARGE SCALE GENOMIC DNA]</scope>
    <source>
        <strain evidence="18 19">CLA-AA-H81</strain>
    </source>
</reference>
<keyword evidence="6" id="KW-0645">Protease</keyword>
<keyword evidence="13" id="KW-0961">Cell wall biogenesis/degradation</keyword>
<evidence type="ECO:0000313" key="18">
    <source>
        <dbReference type="EMBL" id="MEQ2421974.1"/>
    </source>
</evidence>
<dbReference type="InterPro" id="IPR001460">
    <property type="entry name" value="PCN-bd_Tpept"/>
</dbReference>
<evidence type="ECO:0000256" key="4">
    <source>
        <dbReference type="ARBA" id="ARBA00022475"/>
    </source>
</evidence>
<accession>A0ABV1CV06</accession>
<dbReference type="EMBL" id="JBBMEU010000018">
    <property type="protein sequence ID" value="MEQ2421974.1"/>
    <property type="molecule type" value="Genomic_DNA"/>
</dbReference>
<keyword evidence="19" id="KW-1185">Reference proteome</keyword>
<feature type="region of interest" description="Disordered" evidence="14">
    <location>
        <begin position="598"/>
        <end position="635"/>
    </location>
</feature>
<dbReference type="Gene3D" id="3.90.1310.10">
    <property type="entry name" value="Penicillin-binding protein 2a (Domain 2)"/>
    <property type="match status" value="1"/>
</dbReference>
<evidence type="ECO:0000256" key="12">
    <source>
        <dbReference type="ARBA" id="ARBA00023136"/>
    </source>
</evidence>
<comment type="caution">
    <text evidence="18">The sequence shown here is derived from an EMBL/GenBank/DDBJ whole genome shotgun (WGS) entry which is preliminary data.</text>
</comment>
<keyword evidence="7 15" id="KW-0812">Transmembrane</keyword>
<feature type="compositionally biased region" description="Basic and acidic residues" evidence="14">
    <location>
        <begin position="600"/>
        <end position="635"/>
    </location>
</feature>
<dbReference type="Gene3D" id="3.40.710.10">
    <property type="entry name" value="DD-peptidase/beta-lactamase superfamily"/>
    <property type="match status" value="1"/>
</dbReference>
<evidence type="ECO:0000256" key="14">
    <source>
        <dbReference type="SAM" id="MobiDB-lite"/>
    </source>
</evidence>
<feature type="domain" description="Penicillin-binding protein dimerisation" evidence="17">
    <location>
        <begin position="58"/>
        <end position="227"/>
    </location>
</feature>
<evidence type="ECO:0000256" key="1">
    <source>
        <dbReference type="ARBA" id="ARBA00004167"/>
    </source>
</evidence>
<keyword evidence="4" id="KW-1003">Cell membrane</keyword>
<dbReference type="Pfam" id="PF03717">
    <property type="entry name" value="PBP_dimer"/>
    <property type="match status" value="1"/>
</dbReference>
<evidence type="ECO:0000256" key="15">
    <source>
        <dbReference type="SAM" id="Phobius"/>
    </source>
</evidence>
<name>A0ABV1CV06_9FIRM</name>
<evidence type="ECO:0000256" key="6">
    <source>
        <dbReference type="ARBA" id="ARBA00022670"/>
    </source>
</evidence>